<evidence type="ECO:0008006" key="4">
    <source>
        <dbReference type="Google" id="ProtNLM"/>
    </source>
</evidence>
<keyword evidence="1" id="KW-0472">Membrane</keyword>
<protein>
    <recommendedName>
        <fullName evidence="4">Integral membrane protein</fullName>
    </recommendedName>
</protein>
<name>A0A346XSC8_9ACTN</name>
<keyword evidence="1" id="KW-0812">Transmembrane</keyword>
<dbReference type="AlphaFoldDB" id="A0A346XSC8"/>
<keyword evidence="3" id="KW-1185">Reference proteome</keyword>
<sequence>MTAIASPTRLSALSRALLVDAAGSGATGLLLAAGNGALAEPLGIPSGWLLGLGVFMLAYAAELLVVARMLPRTAGWVRWFAIGNTGWVLASVGAVVLGAWDLTGLGVAFVLAQAAAVAGFVAMQVRAASTA</sequence>
<feature type="transmembrane region" description="Helical" evidence="1">
    <location>
        <begin position="49"/>
        <end position="67"/>
    </location>
</feature>
<organism evidence="2 3">
    <name type="scientific">Euzebya pacifica</name>
    <dbReference type="NCBI Taxonomy" id="1608957"/>
    <lineage>
        <taxon>Bacteria</taxon>
        <taxon>Bacillati</taxon>
        <taxon>Actinomycetota</taxon>
        <taxon>Nitriliruptoria</taxon>
        <taxon>Euzebyales</taxon>
    </lineage>
</organism>
<dbReference type="KEGG" id="euz:DVS28_a0418"/>
<dbReference type="Proteomes" id="UP000264006">
    <property type="component" value="Chromosome"/>
</dbReference>
<gene>
    <name evidence="2" type="ORF">DVS28_a0418</name>
</gene>
<keyword evidence="1" id="KW-1133">Transmembrane helix</keyword>
<dbReference type="OrthoDB" id="9983909at2"/>
<reference evidence="2 3" key="1">
    <citation type="submission" date="2018-09" db="EMBL/GenBank/DDBJ databases">
        <title>Complete genome sequence of Euzebya sp. DY32-46 isolated from seawater of Pacific Ocean.</title>
        <authorList>
            <person name="Xu L."/>
            <person name="Wu Y.-H."/>
            <person name="Xu X.-W."/>
        </authorList>
    </citation>
    <scope>NUCLEOTIDE SEQUENCE [LARGE SCALE GENOMIC DNA]</scope>
    <source>
        <strain evidence="2 3">DY32-46</strain>
    </source>
</reference>
<feature type="transmembrane region" description="Helical" evidence="1">
    <location>
        <begin position="106"/>
        <end position="125"/>
    </location>
</feature>
<dbReference type="EMBL" id="CP031165">
    <property type="protein sequence ID" value="AXV05125.1"/>
    <property type="molecule type" value="Genomic_DNA"/>
</dbReference>
<dbReference type="RefSeq" id="WP_114589978.1">
    <property type="nucleotide sequence ID" value="NZ_CP031165.1"/>
</dbReference>
<evidence type="ECO:0000313" key="2">
    <source>
        <dbReference type="EMBL" id="AXV05125.1"/>
    </source>
</evidence>
<evidence type="ECO:0000256" key="1">
    <source>
        <dbReference type="SAM" id="Phobius"/>
    </source>
</evidence>
<evidence type="ECO:0000313" key="3">
    <source>
        <dbReference type="Proteomes" id="UP000264006"/>
    </source>
</evidence>
<accession>A0A346XSC8</accession>
<proteinExistence type="predicted"/>
<feature type="transmembrane region" description="Helical" evidence="1">
    <location>
        <begin position="79"/>
        <end position="100"/>
    </location>
</feature>